<protein>
    <submittedName>
        <fullName evidence="2">Uncharacterized protein</fullName>
    </submittedName>
</protein>
<accession>A0A382ZIR1</accession>
<keyword evidence="1" id="KW-0812">Transmembrane</keyword>
<keyword evidence="1" id="KW-0472">Membrane</keyword>
<evidence type="ECO:0000313" key="2">
    <source>
        <dbReference type="EMBL" id="SVD95341.1"/>
    </source>
</evidence>
<name>A0A382ZIR1_9ZZZZ</name>
<organism evidence="2">
    <name type="scientific">marine metagenome</name>
    <dbReference type="NCBI Taxonomy" id="408172"/>
    <lineage>
        <taxon>unclassified sequences</taxon>
        <taxon>metagenomes</taxon>
        <taxon>ecological metagenomes</taxon>
    </lineage>
</organism>
<proteinExistence type="predicted"/>
<keyword evidence="1" id="KW-1133">Transmembrane helix</keyword>
<feature type="transmembrane region" description="Helical" evidence="1">
    <location>
        <begin position="58"/>
        <end position="80"/>
    </location>
</feature>
<dbReference type="AlphaFoldDB" id="A0A382ZIR1"/>
<feature type="transmembrane region" description="Helical" evidence="1">
    <location>
        <begin position="34"/>
        <end position="52"/>
    </location>
</feature>
<reference evidence="2" key="1">
    <citation type="submission" date="2018-05" db="EMBL/GenBank/DDBJ databases">
        <authorList>
            <person name="Lanie J.A."/>
            <person name="Ng W.-L."/>
            <person name="Kazmierczak K.M."/>
            <person name="Andrzejewski T.M."/>
            <person name="Davidsen T.M."/>
            <person name="Wayne K.J."/>
            <person name="Tettelin H."/>
            <person name="Glass J.I."/>
            <person name="Rusch D."/>
            <person name="Podicherti R."/>
            <person name="Tsui H.-C.T."/>
            <person name="Winkler M.E."/>
        </authorList>
    </citation>
    <scope>NUCLEOTIDE SEQUENCE</scope>
</reference>
<sequence length="85" mass="10379">MSIYKKKFTKKYGNGTLIDARREERSDARRASSIWIWVCPFFFRPISRYHFFPQYFDIIFFQPIFGHHQIIQGFLSYFFLKGIIL</sequence>
<gene>
    <name evidence="2" type="ORF">METZ01_LOCUS448195</name>
</gene>
<evidence type="ECO:0000256" key="1">
    <source>
        <dbReference type="SAM" id="Phobius"/>
    </source>
</evidence>
<dbReference type="EMBL" id="UINC01184228">
    <property type="protein sequence ID" value="SVD95341.1"/>
    <property type="molecule type" value="Genomic_DNA"/>
</dbReference>